<comment type="caution">
    <text evidence="1">The sequence shown here is derived from an EMBL/GenBank/DDBJ whole genome shotgun (WGS) entry which is preliminary data.</text>
</comment>
<dbReference type="EMBL" id="JAVDXQ010000010">
    <property type="protein sequence ID" value="MDR7299768.1"/>
    <property type="molecule type" value="Genomic_DNA"/>
</dbReference>
<dbReference type="InterPro" id="IPR017853">
    <property type="entry name" value="GH"/>
</dbReference>
<evidence type="ECO:0000313" key="1">
    <source>
        <dbReference type="EMBL" id="MDR7299768.1"/>
    </source>
</evidence>
<name>A0ABU1ZH13_9BURK</name>
<dbReference type="SUPFAM" id="SSF51445">
    <property type="entry name" value="(Trans)glycosidases"/>
    <property type="match status" value="1"/>
</dbReference>
<dbReference type="Proteomes" id="UP001180536">
    <property type="component" value="Unassembled WGS sequence"/>
</dbReference>
<reference evidence="1 2" key="1">
    <citation type="submission" date="2023-07" db="EMBL/GenBank/DDBJ databases">
        <title>Sorghum-associated microbial communities from plants grown in Nebraska, USA.</title>
        <authorList>
            <person name="Schachtman D."/>
        </authorList>
    </citation>
    <scope>NUCLEOTIDE SEQUENCE [LARGE SCALE GENOMIC DNA]</scope>
    <source>
        <strain evidence="1 2">BE310</strain>
    </source>
</reference>
<accession>A0ABU1ZH13</accession>
<protein>
    <submittedName>
        <fullName evidence="1">Beta-glucosidase/6-phospho-beta-glucosidase/beta-galactosidase</fullName>
    </submittedName>
</protein>
<gene>
    <name evidence="1" type="ORF">J2X16_005138</name>
</gene>
<organism evidence="1 2">
    <name type="scientific">Pelomonas aquatica</name>
    <dbReference type="NCBI Taxonomy" id="431058"/>
    <lineage>
        <taxon>Bacteria</taxon>
        <taxon>Pseudomonadati</taxon>
        <taxon>Pseudomonadota</taxon>
        <taxon>Betaproteobacteria</taxon>
        <taxon>Burkholderiales</taxon>
        <taxon>Sphaerotilaceae</taxon>
        <taxon>Roseateles</taxon>
    </lineage>
</organism>
<evidence type="ECO:0000313" key="2">
    <source>
        <dbReference type="Proteomes" id="UP001180536"/>
    </source>
</evidence>
<dbReference type="Gene3D" id="3.20.20.80">
    <property type="entry name" value="Glycosidases"/>
    <property type="match status" value="1"/>
</dbReference>
<dbReference type="RefSeq" id="WP_310349675.1">
    <property type="nucleotide sequence ID" value="NZ_JAVDXQ010000010.1"/>
</dbReference>
<keyword evidence="2" id="KW-1185">Reference proteome</keyword>
<proteinExistence type="predicted"/>
<sequence>MSASALPSFWMGGYEGADHVNGAGEALDLVAATGHDQRLDADYRAARRLGLRCVRESVGWRLAERADGSFNLSRAMRMAEAATRQHVHILWTLMHYGVPPDLTLLDDALIPRFARFAGEVARVLAPLSPAPRFYTPINEISFLSWAASATTDMGPAGVQQAAVQEDSRISGFQVKQRLVRAALAGMQAIRAADPGARFLHIEPVLHVAPCDADDPEQRALAERIASYQWQTMDMLCGRMDPQLGGHPEALDWVGLNHYHSSQWEVPSEKRLPWHLRDPRRRPLSELLGEVWRRYERPMVIAETGHIGVGRAAWLHEIAAEAQRTLAQGIPLQGVCLYPLLDRPDWNDTRRWHRSGLWHLRQPHERSLNRPYARALLQWRGVADAAPADARPGLLVLLPCAWEDWPAPRERLLQALTAAGPVRLLEPPRAGSAEPVLRCHGVAPHADLLVLHGRSGGWSAPPTSAELALLRAALQQPGPRRWACWLAGWRHDGHPAWWRELADTGLILQPDATQPPDGELLRRARATLPTAWPPPAPRPPPPHGYEAEEVALLLRTSTAPRWWLMAAPATDGIAARLRELAARWPGQQLLVDAPAPPTDTPWPANLHWLGRVHDSLHAALGAATERVITWDCAPGWRAAERSDDGEVVSAKAPGEMVDVVRQAVLRLHIGLPSPH</sequence>